<evidence type="ECO:0000313" key="2">
    <source>
        <dbReference type="EMBL" id="MBW0523609.1"/>
    </source>
</evidence>
<dbReference type="AlphaFoldDB" id="A0A9Q3EM84"/>
<organism evidence="2 3">
    <name type="scientific">Austropuccinia psidii MF-1</name>
    <dbReference type="NCBI Taxonomy" id="1389203"/>
    <lineage>
        <taxon>Eukaryota</taxon>
        <taxon>Fungi</taxon>
        <taxon>Dikarya</taxon>
        <taxon>Basidiomycota</taxon>
        <taxon>Pucciniomycotina</taxon>
        <taxon>Pucciniomycetes</taxon>
        <taxon>Pucciniales</taxon>
        <taxon>Sphaerophragmiaceae</taxon>
        <taxon>Austropuccinia</taxon>
    </lineage>
</organism>
<sequence>MNLLGVWDVVKLDPSFKLVGTTWVLKIKKHHLGHITEYKARLSFSAAKGLEFHQIDIKRAFLNAPLSETVYLGIPQGLNIDKCTMCLRLQKAIYVLKQAPLAWYERLKNWPTTVGFVASILDPCVFLQRGEHLVWLYIHVDDIAIFGRWVEDFKMEVLKEFEIKDVGPAELMLGIKVTHFSDYVSLDQQHFTKSLLELYGMCNCNSVLTPLIPNEHLSPASPNEILEFGKLKVNF</sequence>
<proteinExistence type="predicted"/>
<dbReference type="InterPro" id="IPR013103">
    <property type="entry name" value="RVT_2"/>
</dbReference>
<dbReference type="OrthoDB" id="3344688at2759"/>
<feature type="domain" description="Reverse transcriptase Ty1/copia-type" evidence="1">
    <location>
        <begin position="43"/>
        <end position="212"/>
    </location>
</feature>
<accession>A0A9Q3EM84</accession>
<name>A0A9Q3EM84_9BASI</name>
<gene>
    <name evidence="2" type="ORF">O181_063324</name>
</gene>
<keyword evidence="3" id="KW-1185">Reference proteome</keyword>
<dbReference type="Pfam" id="PF07727">
    <property type="entry name" value="RVT_2"/>
    <property type="match status" value="1"/>
</dbReference>
<evidence type="ECO:0000313" key="3">
    <source>
        <dbReference type="Proteomes" id="UP000765509"/>
    </source>
</evidence>
<reference evidence="2" key="1">
    <citation type="submission" date="2021-03" db="EMBL/GenBank/DDBJ databases">
        <title>Draft genome sequence of rust myrtle Austropuccinia psidii MF-1, a brazilian biotype.</title>
        <authorList>
            <person name="Quecine M.C."/>
            <person name="Pachon D.M.R."/>
            <person name="Bonatelli M.L."/>
            <person name="Correr F.H."/>
            <person name="Franceschini L.M."/>
            <person name="Leite T.F."/>
            <person name="Margarido G.R.A."/>
            <person name="Almeida C.A."/>
            <person name="Ferrarezi J.A."/>
            <person name="Labate C.A."/>
        </authorList>
    </citation>
    <scope>NUCLEOTIDE SEQUENCE</scope>
    <source>
        <strain evidence="2">MF-1</strain>
    </source>
</reference>
<evidence type="ECO:0000259" key="1">
    <source>
        <dbReference type="Pfam" id="PF07727"/>
    </source>
</evidence>
<comment type="caution">
    <text evidence="2">The sequence shown here is derived from an EMBL/GenBank/DDBJ whole genome shotgun (WGS) entry which is preliminary data.</text>
</comment>
<protein>
    <recommendedName>
        <fullName evidence="1">Reverse transcriptase Ty1/copia-type domain-containing protein</fullName>
    </recommendedName>
</protein>
<dbReference type="EMBL" id="AVOT02030419">
    <property type="protein sequence ID" value="MBW0523609.1"/>
    <property type="molecule type" value="Genomic_DNA"/>
</dbReference>
<dbReference type="Proteomes" id="UP000765509">
    <property type="component" value="Unassembled WGS sequence"/>
</dbReference>